<sequence>MTLDHQVFNQSLKSTPPPAPSCMPLGEHGPMSPDSDATCTGNPFTKLLTLGREDGSAEWHLSGSILDVYPDEQGISPVNTNLMNASCPNILPMKKEIAETDTRALAKERQKKDNHNLIERRRRYNINYRIKELGTLIPKSNDPDMRWNKGTILKASVEYIKWLQKEQQRARELEHRQKKLEQANRQLVLRIQELEIQARAHGLPMLTSLGPADLSPHLTKQQIHPEKNSVVGCCQQLTPSQGTSPEFCEQAVAFSDPLSHFTDLSFSAALKEEQRLDGLLLSDTMCPFGTDPLLSATSPAVSKASSRSSFSSEDGDEL</sequence>
<evidence type="ECO:0000256" key="4">
    <source>
        <dbReference type="ARBA" id="ARBA00022491"/>
    </source>
</evidence>
<reference evidence="14" key="1">
    <citation type="submission" date="2025-08" db="UniProtKB">
        <authorList>
            <consortium name="RefSeq"/>
        </authorList>
    </citation>
    <scope>IDENTIFICATION</scope>
</reference>
<evidence type="ECO:0000256" key="7">
    <source>
        <dbReference type="ARBA" id="ARBA00023159"/>
    </source>
</evidence>
<dbReference type="CDD" id="cd18925">
    <property type="entry name" value="bHLHzip_TFEC"/>
    <property type="match status" value="1"/>
</dbReference>
<feature type="domain" description="BHLH" evidence="12">
    <location>
        <begin position="110"/>
        <end position="163"/>
    </location>
</feature>
<keyword evidence="4" id="KW-0678">Repressor</keyword>
<evidence type="ECO:0000313" key="13">
    <source>
        <dbReference type="Proteomes" id="UP000694915"/>
    </source>
</evidence>
<dbReference type="PANTHER" id="PTHR45776:SF1">
    <property type="entry name" value="TRANSCRIPTION FACTOR EC"/>
    <property type="match status" value="1"/>
</dbReference>
<feature type="coiled-coil region" evidence="10">
    <location>
        <begin position="163"/>
        <end position="197"/>
    </location>
</feature>
<feature type="compositionally biased region" description="Low complexity" evidence="11">
    <location>
        <begin position="298"/>
        <end position="312"/>
    </location>
</feature>
<dbReference type="Pfam" id="PF00010">
    <property type="entry name" value="HLH"/>
    <property type="match status" value="1"/>
</dbReference>
<dbReference type="PANTHER" id="PTHR45776">
    <property type="entry name" value="MIP04163P"/>
    <property type="match status" value="1"/>
</dbReference>
<proteinExistence type="inferred from homology"/>
<dbReference type="SMART" id="SM00353">
    <property type="entry name" value="HLH"/>
    <property type="match status" value="1"/>
</dbReference>
<dbReference type="Pfam" id="PF11851">
    <property type="entry name" value="DUF3371"/>
    <property type="match status" value="1"/>
</dbReference>
<comment type="similarity">
    <text evidence="2">Belongs to the MiT/TFE family.</text>
</comment>
<dbReference type="SUPFAM" id="SSF47459">
    <property type="entry name" value="HLH, helix-loop-helix DNA-binding domain"/>
    <property type="match status" value="1"/>
</dbReference>
<evidence type="ECO:0000256" key="9">
    <source>
        <dbReference type="ARBA" id="ARBA00023242"/>
    </source>
</evidence>
<evidence type="ECO:0000256" key="6">
    <source>
        <dbReference type="ARBA" id="ARBA00023125"/>
    </source>
</evidence>
<keyword evidence="13" id="KW-1185">Reference proteome</keyword>
<keyword evidence="7" id="KW-0010">Activator</keyword>
<evidence type="ECO:0000256" key="10">
    <source>
        <dbReference type="SAM" id="Coils"/>
    </source>
</evidence>
<dbReference type="InterPro" id="IPR036638">
    <property type="entry name" value="HLH_DNA-bd_sf"/>
</dbReference>
<evidence type="ECO:0000256" key="1">
    <source>
        <dbReference type="ARBA" id="ARBA00004123"/>
    </source>
</evidence>
<organism evidence="13 14">
    <name type="scientific">Microtus ochrogaster</name>
    <name type="common">Prairie vole</name>
    <dbReference type="NCBI Taxonomy" id="79684"/>
    <lineage>
        <taxon>Eukaryota</taxon>
        <taxon>Metazoa</taxon>
        <taxon>Chordata</taxon>
        <taxon>Craniata</taxon>
        <taxon>Vertebrata</taxon>
        <taxon>Euteleostomi</taxon>
        <taxon>Mammalia</taxon>
        <taxon>Eutheria</taxon>
        <taxon>Euarchontoglires</taxon>
        <taxon>Glires</taxon>
        <taxon>Rodentia</taxon>
        <taxon>Myomorpha</taxon>
        <taxon>Muroidea</taxon>
        <taxon>Cricetidae</taxon>
        <taxon>Arvicolinae</taxon>
        <taxon>Microtus</taxon>
    </lineage>
</organism>
<feature type="region of interest" description="Disordered" evidence="11">
    <location>
        <begin position="295"/>
        <end position="318"/>
    </location>
</feature>
<dbReference type="InterPro" id="IPR021802">
    <property type="entry name" value="MiT/TFE_C"/>
</dbReference>
<gene>
    <name evidence="14" type="primary">Tfec</name>
</gene>
<evidence type="ECO:0000256" key="8">
    <source>
        <dbReference type="ARBA" id="ARBA00023163"/>
    </source>
</evidence>
<protein>
    <recommendedName>
        <fullName evidence="3">Transcription factor EC</fullName>
    </recommendedName>
</protein>
<evidence type="ECO:0000256" key="3">
    <source>
        <dbReference type="ARBA" id="ARBA00019430"/>
    </source>
</evidence>
<evidence type="ECO:0000259" key="12">
    <source>
        <dbReference type="PROSITE" id="PS50888"/>
    </source>
</evidence>
<evidence type="ECO:0000256" key="2">
    <source>
        <dbReference type="ARBA" id="ARBA00008289"/>
    </source>
</evidence>
<keyword evidence="10" id="KW-0175">Coiled coil</keyword>
<keyword evidence="8" id="KW-0804">Transcription</keyword>
<keyword evidence="9" id="KW-0539">Nucleus</keyword>
<name>A0ABM0LDA2_MICOH</name>
<comment type="subcellular location">
    <subcellularLocation>
        <location evidence="1">Nucleus</location>
    </subcellularLocation>
</comment>
<keyword evidence="6" id="KW-0238">DNA-binding</keyword>
<keyword evidence="5" id="KW-0805">Transcription regulation</keyword>
<feature type="region of interest" description="Disordered" evidence="11">
    <location>
        <begin position="1"/>
        <end position="36"/>
    </location>
</feature>
<dbReference type="RefSeq" id="XP_005363803.1">
    <property type="nucleotide sequence ID" value="XM_005363746.2"/>
</dbReference>
<dbReference type="Gene3D" id="4.10.280.10">
    <property type="entry name" value="Helix-loop-helix DNA-binding domain"/>
    <property type="match status" value="1"/>
</dbReference>
<evidence type="ECO:0000256" key="5">
    <source>
        <dbReference type="ARBA" id="ARBA00023015"/>
    </source>
</evidence>
<dbReference type="InterPro" id="IPR011598">
    <property type="entry name" value="bHLH_dom"/>
</dbReference>
<accession>A0ABM0LDA2</accession>
<dbReference type="PROSITE" id="PS50888">
    <property type="entry name" value="BHLH"/>
    <property type="match status" value="1"/>
</dbReference>
<dbReference type="Proteomes" id="UP000694915">
    <property type="component" value="Linkage group LG10"/>
</dbReference>
<dbReference type="GeneID" id="101990460"/>
<evidence type="ECO:0000256" key="11">
    <source>
        <dbReference type="SAM" id="MobiDB-lite"/>
    </source>
</evidence>
<evidence type="ECO:0000313" key="14">
    <source>
        <dbReference type="RefSeq" id="XP_005363803.1"/>
    </source>
</evidence>